<dbReference type="PANTHER" id="PTHR45931">
    <property type="entry name" value="SI:CH211-59O9.10"/>
    <property type="match status" value="1"/>
</dbReference>
<dbReference type="PANTHER" id="PTHR45931:SF3">
    <property type="entry name" value="RING ZINC FINGER-CONTAINING PROTEIN"/>
    <property type="match status" value="1"/>
</dbReference>
<feature type="domain" description="RING-type" evidence="6">
    <location>
        <begin position="340"/>
        <end position="387"/>
    </location>
</feature>
<dbReference type="OrthoDB" id="8062037at2759"/>
<sequence>MANFGKSYTHDGERANLVLQVLFANWGKDHPQKRGLRVAIQFNISCSLTLIRQDVHKWAKAYPDGGEELESKYHRRSDYEWGPNPAGIELQPRILPAPLGVPTRNTVLGCVITDRYDLVNVIVSVTLRSQILSVLLAMVVSSRRRMENPADDPRQFAHDLGEDGLEGGMPGGVDALLFTLQSIMDRGIARNEQRSNSGGPALTFEFRSPNGARTIRLGGGNTLGERPRSPGGVPTMSSFLGGNAPGSDRAGPGRQDISGVLMAQYLMALLGNHDLPIFGGMPENGRMGDYVFNQEALDQIITQIMENSNAHRPVPATEEIIQKLPREVLEEGSPTLERDCAVCKEQFKLETEDPDEQVVVTLPCKHPFHEPCITPWLKSSGTCPVCRYALVPQPEHHPPPRNPGSEGSDSSRPGSPNARSGPSNNNQSQSSGNRSPEAGGIFQSIFGSLSSHLPHNMHYTGRQSGSGNGTRSPPPAEQHRRSSSDPSSFRPGTSPPSNERQNHVNGNSNVPGSWSEDLD</sequence>
<reference evidence="7 8" key="1">
    <citation type="journal article" date="2018" name="Evol. Lett.">
        <title>Horizontal gene cluster transfer increased hallucinogenic mushroom diversity.</title>
        <authorList>
            <person name="Reynolds H.T."/>
            <person name="Vijayakumar V."/>
            <person name="Gluck-Thaler E."/>
            <person name="Korotkin H.B."/>
            <person name="Matheny P.B."/>
            <person name="Slot J.C."/>
        </authorList>
    </citation>
    <scope>NUCLEOTIDE SEQUENCE [LARGE SCALE GENOMIC DNA]</scope>
    <source>
        <strain evidence="7 8">SRW20</strain>
    </source>
</reference>
<evidence type="ECO:0000256" key="2">
    <source>
        <dbReference type="ARBA" id="ARBA00022771"/>
    </source>
</evidence>
<evidence type="ECO:0000313" key="8">
    <source>
        <dbReference type="Proteomes" id="UP000284706"/>
    </source>
</evidence>
<dbReference type="Proteomes" id="UP000284706">
    <property type="component" value="Unassembled WGS sequence"/>
</dbReference>
<gene>
    <name evidence="7" type="ORF">CVT26_011091</name>
</gene>
<dbReference type="STRING" id="231916.A0A409VJC6"/>
<dbReference type="InterPro" id="IPR013083">
    <property type="entry name" value="Znf_RING/FYVE/PHD"/>
</dbReference>
<evidence type="ECO:0000313" key="7">
    <source>
        <dbReference type="EMBL" id="PPQ66372.1"/>
    </source>
</evidence>
<feature type="region of interest" description="Disordered" evidence="5">
    <location>
        <begin position="394"/>
        <end position="519"/>
    </location>
</feature>
<dbReference type="Pfam" id="PF13639">
    <property type="entry name" value="zf-RING_2"/>
    <property type="match status" value="1"/>
</dbReference>
<dbReference type="EMBL" id="NHYE01005632">
    <property type="protein sequence ID" value="PPQ66372.1"/>
    <property type="molecule type" value="Genomic_DNA"/>
</dbReference>
<dbReference type="Gene3D" id="3.30.40.10">
    <property type="entry name" value="Zinc/RING finger domain, C3HC4 (zinc finger)"/>
    <property type="match status" value="1"/>
</dbReference>
<keyword evidence="8" id="KW-1185">Reference proteome</keyword>
<name>A0A409VJC6_9AGAR</name>
<evidence type="ECO:0000256" key="5">
    <source>
        <dbReference type="SAM" id="MobiDB-lite"/>
    </source>
</evidence>
<feature type="compositionally biased region" description="Low complexity" evidence="5">
    <location>
        <begin position="419"/>
        <end position="436"/>
    </location>
</feature>
<dbReference type="InterPro" id="IPR051834">
    <property type="entry name" value="RING_finger_E3_ligase"/>
</dbReference>
<dbReference type="GO" id="GO:0061630">
    <property type="term" value="F:ubiquitin protein ligase activity"/>
    <property type="evidence" value="ECO:0007669"/>
    <property type="project" value="TreeGrafter"/>
</dbReference>
<dbReference type="InterPro" id="IPR001841">
    <property type="entry name" value="Znf_RING"/>
</dbReference>
<dbReference type="AlphaFoldDB" id="A0A409VJC6"/>
<keyword evidence="3" id="KW-0862">Zinc</keyword>
<feature type="compositionally biased region" description="Polar residues" evidence="5">
    <location>
        <begin position="495"/>
        <end position="512"/>
    </location>
</feature>
<evidence type="ECO:0000256" key="3">
    <source>
        <dbReference type="ARBA" id="ARBA00022833"/>
    </source>
</evidence>
<accession>A0A409VJC6</accession>
<evidence type="ECO:0000256" key="4">
    <source>
        <dbReference type="PROSITE-ProRule" id="PRU00175"/>
    </source>
</evidence>
<evidence type="ECO:0000259" key="6">
    <source>
        <dbReference type="PROSITE" id="PS50089"/>
    </source>
</evidence>
<comment type="caution">
    <text evidence="7">The sequence shown here is derived from an EMBL/GenBank/DDBJ whole genome shotgun (WGS) entry which is preliminary data.</text>
</comment>
<keyword evidence="1" id="KW-0479">Metal-binding</keyword>
<feature type="region of interest" description="Disordered" evidence="5">
    <location>
        <begin position="212"/>
        <end position="255"/>
    </location>
</feature>
<dbReference type="CDD" id="cd16454">
    <property type="entry name" value="RING-H2_PA-TM-RING"/>
    <property type="match status" value="1"/>
</dbReference>
<dbReference type="SMART" id="SM00184">
    <property type="entry name" value="RING"/>
    <property type="match status" value="1"/>
</dbReference>
<protein>
    <recommendedName>
        <fullName evidence="6">RING-type domain-containing protein</fullName>
    </recommendedName>
</protein>
<dbReference type="GO" id="GO:0008270">
    <property type="term" value="F:zinc ion binding"/>
    <property type="evidence" value="ECO:0007669"/>
    <property type="project" value="UniProtKB-KW"/>
</dbReference>
<evidence type="ECO:0000256" key="1">
    <source>
        <dbReference type="ARBA" id="ARBA00022723"/>
    </source>
</evidence>
<dbReference type="SUPFAM" id="SSF57850">
    <property type="entry name" value="RING/U-box"/>
    <property type="match status" value="1"/>
</dbReference>
<proteinExistence type="predicted"/>
<dbReference type="InParanoid" id="A0A409VJC6"/>
<keyword evidence="2 4" id="KW-0863">Zinc-finger</keyword>
<dbReference type="GO" id="GO:0005634">
    <property type="term" value="C:nucleus"/>
    <property type="evidence" value="ECO:0007669"/>
    <property type="project" value="TreeGrafter"/>
</dbReference>
<feature type="compositionally biased region" description="Polar residues" evidence="5">
    <location>
        <begin position="461"/>
        <end position="471"/>
    </location>
</feature>
<feature type="compositionally biased region" description="Polar residues" evidence="5">
    <location>
        <begin position="405"/>
        <end position="418"/>
    </location>
</feature>
<dbReference type="GO" id="GO:0006511">
    <property type="term" value="P:ubiquitin-dependent protein catabolic process"/>
    <property type="evidence" value="ECO:0007669"/>
    <property type="project" value="TreeGrafter"/>
</dbReference>
<organism evidence="7 8">
    <name type="scientific">Gymnopilus dilepis</name>
    <dbReference type="NCBI Taxonomy" id="231916"/>
    <lineage>
        <taxon>Eukaryota</taxon>
        <taxon>Fungi</taxon>
        <taxon>Dikarya</taxon>
        <taxon>Basidiomycota</taxon>
        <taxon>Agaricomycotina</taxon>
        <taxon>Agaricomycetes</taxon>
        <taxon>Agaricomycetidae</taxon>
        <taxon>Agaricales</taxon>
        <taxon>Agaricineae</taxon>
        <taxon>Hymenogastraceae</taxon>
        <taxon>Gymnopilus</taxon>
    </lineage>
</organism>
<dbReference type="PROSITE" id="PS50089">
    <property type="entry name" value="ZF_RING_2"/>
    <property type="match status" value="1"/>
</dbReference>